<evidence type="ECO:0000313" key="2">
    <source>
        <dbReference type="Proteomes" id="UP000284706"/>
    </source>
</evidence>
<dbReference type="Proteomes" id="UP000284706">
    <property type="component" value="Unassembled WGS sequence"/>
</dbReference>
<organism evidence="1 2">
    <name type="scientific">Gymnopilus dilepis</name>
    <dbReference type="NCBI Taxonomy" id="231916"/>
    <lineage>
        <taxon>Eukaryota</taxon>
        <taxon>Fungi</taxon>
        <taxon>Dikarya</taxon>
        <taxon>Basidiomycota</taxon>
        <taxon>Agaricomycotina</taxon>
        <taxon>Agaricomycetes</taxon>
        <taxon>Agaricomycetidae</taxon>
        <taxon>Agaricales</taxon>
        <taxon>Agaricineae</taxon>
        <taxon>Hymenogastraceae</taxon>
        <taxon>Gymnopilus</taxon>
    </lineage>
</organism>
<dbReference type="AlphaFoldDB" id="A0A409Y3M7"/>
<dbReference type="OrthoDB" id="2745898at2759"/>
<protein>
    <recommendedName>
        <fullName evidence="3">F-box domain-containing protein</fullName>
    </recommendedName>
</protein>
<evidence type="ECO:0008006" key="3">
    <source>
        <dbReference type="Google" id="ProtNLM"/>
    </source>
</evidence>
<comment type="caution">
    <text evidence="1">The sequence shown here is derived from an EMBL/GenBank/DDBJ whole genome shotgun (WGS) entry which is preliminary data.</text>
</comment>
<sequence length="642" mass="72127">MAYPILPPELIILIINNIDSSSIEGRDTLSAFGQTGHAFRGVCQEILFQDLKIVDRYPPYSRIEPRENMIRLEHPRSQRFNDILREAPHLGGYIQSLRLSLLPSRGDPFNADLVVKENPFDSISVVDLGRLFSLRRLSILSVLRPQELIVMTRGVSKNLWTIGAMLQTLPVDRLLPRQVQLDFVFLMDHLGSFINDLPTFPWGHVTSALDQCSTCISEIMEPPILPNELIFLIIDHIDPSSAKGRRSLSAFSLTNRDFRFACQKRMFQNVEISFQVKVPARNFLAGRGERVYFGDCGCSTGWKLRDLLTRSPHIGQYVQHLKIVLSLSMFSEWCLASSESPDFSLYAVTPRLLNLKKVSAFQEGLYACYPIGERMQAFLTTLTSTVAELDLFGFSAVPAAIFSGCHNLRELGVSTLEVGEGSFIQGSVTTVKLRKLHIGFSRSKARTTTWFSTPQSPLDISELVSLTFANHLVSKRDLNGLLALCFSTLEELKFCIYRMLVGGSDDNVIEPAAADLGGLHKLRSLTLIIRDQDLGMPDQLLSIAAILKSLPFRNLQPQQLRIDLSFAEKFNANHPHLPWSCIVDSLEENKYLSRLSGVNIIFGHVDPDRLPARANTTLTQILDQNECLRNLREGGLLSYQSY</sequence>
<reference evidence="1 2" key="1">
    <citation type="journal article" date="2018" name="Evol. Lett.">
        <title>Horizontal gene cluster transfer increased hallucinogenic mushroom diversity.</title>
        <authorList>
            <person name="Reynolds H.T."/>
            <person name="Vijayakumar V."/>
            <person name="Gluck-Thaler E."/>
            <person name="Korotkin H.B."/>
            <person name="Matheny P.B."/>
            <person name="Slot J.C."/>
        </authorList>
    </citation>
    <scope>NUCLEOTIDE SEQUENCE [LARGE SCALE GENOMIC DNA]</scope>
    <source>
        <strain evidence="1 2">SRW20</strain>
    </source>
</reference>
<dbReference type="EMBL" id="NHYE01001220">
    <property type="protein sequence ID" value="PPQ97615.1"/>
    <property type="molecule type" value="Genomic_DNA"/>
</dbReference>
<name>A0A409Y3M7_9AGAR</name>
<proteinExistence type="predicted"/>
<accession>A0A409Y3M7</accession>
<dbReference type="InParanoid" id="A0A409Y3M7"/>
<keyword evidence="2" id="KW-1185">Reference proteome</keyword>
<gene>
    <name evidence="1" type="ORF">CVT26_002373</name>
</gene>
<evidence type="ECO:0000313" key="1">
    <source>
        <dbReference type="EMBL" id="PPQ97615.1"/>
    </source>
</evidence>